<feature type="transmembrane region" description="Helical" evidence="6">
    <location>
        <begin position="183"/>
        <end position="207"/>
    </location>
</feature>
<reference evidence="7" key="1">
    <citation type="journal article" date="2014" name="Front. Microbiol.">
        <title>High frequency of phylogenetically diverse reductive dehalogenase-homologous genes in deep subseafloor sedimentary metagenomes.</title>
        <authorList>
            <person name="Kawai M."/>
            <person name="Futagami T."/>
            <person name="Toyoda A."/>
            <person name="Takaki Y."/>
            <person name="Nishi S."/>
            <person name="Hori S."/>
            <person name="Arai W."/>
            <person name="Tsubouchi T."/>
            <person name="Morono Y."/>
            <person name="Uchiyama I."/>
            <person name="Ito T."/>
            <person name="Fujiyama A."/>
            <person name="Inagaki F."/>
            <person name="Takami H."/>
        </authorList>
    </citation>
    <scope>NUCLEOTIDE SEQUENCE</scope>
    <source>
        <strain evidence="7">Expedition CK06-06</strain>
    </source>
</reference>
<evidence type="ECO:0000256" key="2">
    <source>
        <dbReference type="ARBA" id="ARBA00022475"/>
    </source>
</evidence>
<comment type="subcellular location">
    <subcellularLocation>
        <location evidence="1">Cell membrane</location>
        <topology evidence="1">Multi-pass membrane protein</topology>
    </subcellularLocation>
</comment>
<feature type="transmembrane region" description="Helical" evidence="6">
    <location>
        <begin position="65"/>
        <end position="86"/>
    </location>
</feature>
<dbReference type="PANTHER" id="PTHR30250:SF11">
    <property type="entry name" value="O-ANTIGEN TRANSPORTER-RELATED"/>
    <property type="match status" value="1"/>
</dbReference>
<dbReference type="EMBL" id="BARU01018980">
    <property type="protein sequence ID" value="GAH61514.1"/>
    <property type="molecule type" value="Genomic_DNA"/>
</dbReference>
<comment type="caution">
    <text evidence="7">The sequence shown here is derived from an EMBL/GenBank/DDBJ whole genome shotgun (WGS) entry which is preliminary data.</text>
</comment>
<feature type="transmembrane region" description="Helical" evidence="6">
    <location>
        <begin position="128"/>
        <end position="148"/>
    </location>
</feature>
<keyword evidence="2" id="KW-1003">Cell membrane</keyword>
<sequence length="270" mass="31230">QIIGIIESSDIVTGYTISKNYSLISLTATSSFSNPLITTFSHLDVNNQDNQINSIFNMVFKFSSFLLLLITGVLFFLSEFFLYIVYGESYLTFTIILKLNLISIVFAGLGNILLPLLNARKKVKLIPLMYAFNLSILITFFLIGLFYYGIIGMLLGLIISKFLIFLTQIIISKRIGKISMNNYKTFFLNLSFFIALIFTSTLSYFLYRNFNLSFLFDMLAFLLIFLGLIILFRIFSHQELNLLESIFISNRRFHIIIRKFINISKKIIRK</sequence>
<feature type="non-terminal residue" evidence="7">
    <location>
        <position position="1"/>
    </location>
</feature>
<name>X1I605_9ZZZZ</name>
<organism evidence="7">
    <name type="scientific">marine sediment metagenome</name>
    <dbReference type="NCBI Taxonomy" id="412755"/>
    <lineage>
        <taxon>unclassified sequences</taxon>
        <taxon>metagenomes</taxon>
        <taxon>ecological metagenomes</taxon>
    </lineage>
</organism>
<evidence type="ECO:0000256" key="1">
    <source>
        <dbReference type="ARBA" id="ARBA00004651"/>
    </source>
</evidence>
<evidence type="ECO:0000256" key="6">
    <source>
        <dbReference type="SAM" id="Phobius"/>
    </source>
</evidence>
<evidence type="ECO:0000256" key="4">
    <source>
        <dbReference type="ARBA" id="ARBA00022989"/>
    </source>
</evidence>
<dbReference type="AlphaFoldDB" id="X1I605"/>
<keyword evidence="5 6" id="KW-0472">Membrane</keyword>
<keyword evidence="3 6" id="KW-0812">Transmembrane</keyword>
<feature type="transmembrane region" description="Helical" evidence="6">
    <location>
        <begin position="213"/>
        <end position="235"/>
    </location>
</feature>
<keyword evidence="4 6" id="KW-1133">Transmembrane helix</keyword>
<evidence type="ECO:0000313" key="7">
    <source>
        <dbReference type="EMBL" id="GAH61514.1"/>
    </source>
</evidence>
<dbReference type="PANTHER" id="PTHR30250">
    <property type="entry name" value="PST FAMILY PREDICTED COLANIC ACID TRANSPORTER"/>
    <property type="match status" value="1"/>
</dbReference>
<feature type="transmembrane region" description="Helical" evidence="6">
    <location>
        <begin position="154"/>
        <end position="171"/>
    </location>
</feature>
<evidence type="ECO:0000256" key="3">
    <source>
        <dbReference type="ARBA" id="ARBA00022692"/>
    </source>
</evidence>
<accession>X1I605</accession>
<evidence type="ECO:0008006" key="8">
    <source>
        <dbReference type="Google" id="ProtNLM"/>
    </source>
</evidence>
<gene>
    <name evidence="7" type="ORF">S03H2_31315</name>
</gene>
<feature type="transmembrane region" description="Helical" evidence="6">
    <location>
        <begin position="92"/>
        <end position="116"/>
    </location>
</feature>
<dbReference type="InterPro" id="IPR050833">
    <property type="entry name" value="Poly_Biosynth_Transport"/>
</dbReference>
<protein>
    <recommendedName>
        <fullName evidence="8">Polysaccharide biosynthesis protein C-terminal domain-containing protein</fullName>
    </recommendedName>
</protein>
<proteinExistence type="predicted"/>
<evidence type="ECO:0000256" key="5">
    <source>
        <dbReference type="ARBA" id="ARBA00023136"/>
    </source>
</evidence>
<dbReference type="GO" id="GO:0005886">
    <property type="term" value="C:plasma membrane"/>
    <property type="evidence" value="ECO:0007669"/>
    <property type="project" value="UniProtKB-SubCell"/>
</dbReference>